<accession>A0A0M6XMP9</accession>
<dbReference type="EMBL" id="CXPG01000013">
    <property type="protein sequence ID" value="CTQ32426.1"/>
    <property type="molecule type" value="Genomic_DNA"/>
</dbReference>
<feature type="transmembrane region" description="Helical" evidence="10">
    <location>
        <begin position="313"/>
        <end position="334"/>
    </location>
</feature>
<dbReference type="GO" id="GO:0015297">
    <property type="term" value="F:antiporter activity"/>
    <property type="evidence" value="ECO:0007669"/>
    <property type="project" value="UniProtKB-KW"/>
</dbReference>
<dbReference type="InterPro" id="IPR050222">
    <property type="entry name" value="MATE_MdtK"/>
</dbReference>
<dbReference type="InterPro" id="IPR002528">
    <property type="entry name" value="MATE_fam"/>
</dbReference>
<evidence type="ECO:0000256" key="8">
    <source>
        <dbReference type="ARBA" id="ARBA00023136"/>
    </source>
</evidence>
<dbReference type="CDD" id="cd13131">
    <property type="entry name" value="MATE_NorM_like"/>
    <property type="match status" value="1"/>
</dbReference>
<feature type="transmembrane region" description="Helical" evidence="10">
    <location>
        <begin position="191"/>
        <end position="210"/>
    </location>
</feature>
<evidence type="ECO:0000256" key="7">
    <source>
        <dbReference type="ARBA" id="ARBA00023065"/>
    </source>
</evidence>
<keyword evidence="2" id="KW-0813">Transport</keyword>
<keyword evidence="6 10" id="KW-1133">Transmembrane helix</keyword>
<evidence type="ECO:0000313" key="11">
    <source>
        <dbReference type="EMBL" id="CTQ32426.1"/>
    </source>
</evidence>
<dbReference type="PANTHER" id="PTHR43298:SF2">
    <property type="entry name" value="FMN_FAD EXPORTER YEEO-RELATED"/>
    <property type="match status" value="1"/>
</dbReference>
<feature type="transmembrane region" description="Helical" evidence="10">
    <location>
        <begin position="158"/>
        <end position="179"/>
    </location>
</feature>
<dbReference type="AlphaFoldDB" id="A0A0M6XMP9"/>
<evidence type="ECO:0000256" key="10">
    <source>
        <dbReference type="SAM" id="Phobius"/>
    </source>
</evidence>
<feature type="transmembrane region" description="Helical" evidence="10">
    <location>
        <begin position="128"/>
        <end position="146"/>
    </location>
</feature>
<organism evidence="11 12">
    <name type="scientific">Jannaschia rubra</name>
    <dbReference type="NCBI Taxonomy" id="282197"/>
    <lineage>
        <taxon>Bacteria</taxon>
        <taxon>Pseudomonadati</taxon>
        <taxon>Pseudomonadota</taxon>
        <taxon>Alphaproteobacteria</taxon>
        <taxon>Rhodobacterales</taxon>
        <taxon>Roseobacteraceae</taxon>
        <taxon>Jannaschia</taxon>
    </lineage>
</organism>
<gene>
    <name evidence="11" type="primary">norM</name>
    <name evidence="11" type="ORF">JAN5088_01191</name>
</gene>
<evidence type="ECO:0000256" key="3">
    <source>
        <dbReference type="ARBA" id="ARBA00022449"/>
    </source>
</evidence>
<feature type="transmembrane region" description="Helical" evidence="10">
    <location>
        <begin position="12"/>
        <end position="34"/>
    </location>
</feature>
<dbReference type="GO" id="GO:0006811">
    <property type="term" value="P:monoatomic ion transport"/>
    <property type="evidence" value="ECO:0007669"/>
    <property type="project" value="UniProtKB-KW"/>
</dbReference>
<feature type="transmembrane region" description="Helical" evidence="10">
    <location>
        <begin position="420"/>
        <end position="441"/>
    </location>
</feature>
<evidence type="ECO:0000256" key="5">
    <source>
        <dbReference type="ARBA" id="ARBA00022692"/>
    </source>
</evidence>
<dbReference type="RefSeq" id="WP_055681874.1">
    <property type="nucleotide sequence ID" value="NZ_CXPG01000013.1"/>
</dbReference>
<dbReference type="STRING" id="282197.SAMN04488517_10513"/>
<comment type="subcellular location">
    <subcellularLocation>
        <location evidence="1">Cell inner membrane</location>
        <topology evidence="1">Multi-pass membrane protein</topology>
    </subcellularLocation>
</comment>
<evidence type="ECO:0000256" key="6">
    <source>
        <dbReference type="ARBA" id="ARBA00022989"/>
    </source>
</evidence>
<dbReference type="Proteomes" id="UP000048908">
    <property type="component" value="Unassembled WGS sequence"/>
</dbReference>
<dbReference type="GO" id="GO:0042910">
    <property type="term" value="F:xenobiotic transmembrane transporter activity"/>
    <property type="evidence" value="ECO:0007669"/>
    <property type="project" value="InterPro"/>
</dbReference>
<feature type="transmembrane region" description="Helical" evidence="10">
    <location>
        <begin position="231"/>
        <end position="250"/>
    </location>
</feature>
<evidence type="ECO:0000256" key="1">
    <source>
        <dbReference type="ARBA" id="ARBA00004429"/>
    </source>
</evidence>
<keyword evidence="5 10" id="KW-0812">Transmembrane</keyword>
<dbReference type="GO" id="GO:0005886">
    <property type="term" value="C:plasma membrane"/>
    <property type="evidence" value="ECO:0007669"/>
    <property type="project" value="UniProtKB-SubCell"/>
</dbReference>
<protein>
    <recommendedName>
        <fullName evidence="9">Multidrug-efflux transporter</fullName>
    </recommendedName>
</protein>
<keyword evidence="12" id="KW-1185">Reference proteome</keyword>
<feature type="transmembrane region" description="Helical" evidence="10">
    <location>
        <begin position="354"/>
        <end position="381"/>
    </location>
</feature>
<feature type="transmembrane region" description="Helical" evidence="10">
    <location>
        <begin position="270"/>
        <end position="292"/>
    </location>
</feature>
<dbReference type="NCBIfam" id="TIGR00797">
    <property type="entry name" value="matE"/>
    <property type="match status" value="1"/>
</dbReference>
<name>A0A0M6XMP9_9RHOB</name>
<sequence>MDGLSYHLKRTLVLGLPLVGSQLAQIMVGLTDTIMLGRYSVDALAAGTLGNSMFFLFFIVGAGFAFAVMPLVAQAVARLDDTRTRRVTRMGLWLSGALALGMLPLFFFSGPLLSAAGQGPQVAADTQAYLRIAGFGMIPALLTATFRSHLSAMEHTRIVLLATLAAVVLNAGLNWLLIFGNWGAPELGVRGAAIASVAVHSLTAVVLAIYATRAPGMGRFELLRNIHRPDWPAMAEIFCLGWPISLTHLAESSLFAATALMMGWLGTAALAAHGIAITIAAATFMVHVGLSAAATVRVGQAWGRGDATGLKRAAIAAMILSAAAVVVNTAVYLLAGEWLVRRFLDTSDPEAGAILALGVVLLRVAALFQLVDAAQVMALGLLRGVQDTRRPMIYAIIAYWALGLPVSYGLGFGLDWGPVGLWMGLVIGLAAAGVALTGRFVRIVDRADMEPVTSRS</sequence>
<evidence type="ECO:0000256" key="2">
    <source>
        <dbReference type="ARBA" id="ARBA00022448"/>
    </source>
</evidence>
<reference evidence="11 12" key="1">
    <citation type="submission" date="2015-07" db="EMBL/GenBank/DDBJ databases">
        <authorList>
            <person name="Noorani M."/>
        </authorList>
    </citation>
    <scope>NUCLEOTIDE SEQUENCE [LARGE SCALE GENOMIC DNA]</scope>
    <source>
        <strain evidence="11 12">CECT 5088</strain>
    </source>
</reference>
<dbReference type="PIRSF" id="PIRSF006603">
    <property type="entry name" value="DinF"/>
    <property type="match status" value="1"/>
</dbReference>
<dbReference type="InterPro" id="IPR048279">
    <property type="entry name" value="MdtK-like"/>
</dbReference>
<keyword evidence="7" id="KW-0406">Ion transport</keyword>
<dbReference type="Pfam" id="PF01554">
    <property type="entry name" value="MatE"/>
    <property type="match status" value="2"/>
</dbReference>
<dbReference type="OrthoDB" id="9780160at2"/>
<evidence type="ECO:0000256" key="4">
    <source>
        <dbReference type="ARBA" id="ARBA00022475"/>
    </source>
</evidence>
<keyword evidence="4" id="KW-1003">Cell membrane</keyword>
<feature type="transmembrane region" description="Helical" evidence="10">
    <location>
        <begin position="54"/>
        <end position="79"/>
    </location>
</feature>
<proteinExistence type="predicted"/>
<dbReference type="PANTHER" id="PTHR43298">
    <property type="entry name" value="MULTIDRUG RESISTANCE PROTEIN NORM-RELATED"/>
    <property type="match status" value="1"/>
</dbReference>
<feature type="transmembrane region" description="Helical" evidence="10">
    <location>
        <begin position="91"/>
        <end position="108"/>
    </location>
</feature>
<evidence type="ECO:0000313" key="12">
    <source>
        <dbReference type="Proteomes" id="UP000048908"/>
    </source>
</evidence>
<keyword evidence="8 10" id="KW-0472">Membrane</keyword>
<feature type="transmembrane region" description="Helical" evidence="10">
    <location>
        <begin position="393"/>
        <end position="414"/>
    </location>
</feature>
<keyword evidence="3" id="KW-0050">Antiport</keyword>
<evidence type="ECO:0000256" key="9">
    <source>
        <dbReference type="ARBA" id="ARBA00031636"/>
    </source>
</evidence>